<sequence>MSLGIIMMVTSGFRPGGDFEKMLEGIRVPFTCIGVIIVILLPTFSGVISWTADVSNAEYFDAMITETDDPLFANPIPDRMVRLVTEEYAKYVAGQHLSPFGSNVVVAAAHITTRNGTLVWVCTIISTNVLAQNYIQGFIVVDANDPQSIIPHLINSTTIPVGEGLFWDKNIQFGNYLNDMTSAYQYAYPTWTPSGDLVYVQTRTPLGFDFVERASGPIVYAENGTVFEYATIAETPNWITQAYAE</sequence>
<evidence type="ECO:0000313" key="2">
    <source>
        <dbReference type="EMBL" id="GAG55947.1"/>
    </source>
</evidence>
<gene>
    <name evidence="2" type="ORF">S01H4_11564</name>
</gene>
<organism evidence="2">
    <name type="scientific">marine sediment metagenome</name>
    <dbReference type="NCBI Taxonomy" id="412755"/>
    <lineage>
        <taxon>unclassified sequences</taxon>
        <taxon>metagenomes</taxon>
        <taxon>ecological metagenomes</taxon>
    </lineage>
</organism>
<dbReference type="AlphaFoldDB" id="X0ZCN5"/>
<keyword evidence="1" id="KW-0812">Transmembrane</keyword>
<evidence type="ECO:0000256" key="1">
    <source>
        <dbReference type="SAM" id="Phobius"/>
    </source>
</evidence>
<dbReference type="EMBL" id="BART01004703">
    <property type="protein sequence ID" value="GAG55947.1"/>
    <property type="molecule type" value="Genomic_DNA"/>
</dbReference>
<proteinExistence type="predicted"/>
<feature type="transmembrane region" description="Helical" evidence="1">
    <location>
        <begin position="28"/>
        <end position="50"/>
    </location>
</feature>
<keyword evidence="1" id="KW-0472">Membrane</keyword>
<reference evidence="2" key="1">
    <citation type="journal article" date="2014" name="Front. Microbiol.">
        <title>High frequency of phylogenetically diverse reductive dehalogenase-homologous genes in deep subseafloor sedimentary metagenomes.</title>
        <authorList>
            <person name="Kawai M."/>
            <person name="Futagami T."/>
            <person name="Toyoda A."/>
            <person name="Takaki Y."/>
            <person name="Nishi S."/>
            <person name="Hori S."/>
            <person name="Arai W."/>
            <person name="Tsubouchi T."/>
            <person name="Morono Y."/>
            <person name="Uchiyama I."/>
            <person name="Ito T."/>
            <person name="Fujiyama A."/>
            <person name="Inagaki F."/>
            <person name="Takami H."/>
        </authorList>
    </citation>
    <scope>NUCLEOTIDE SEQUENCE</scope>
    <source>
        <strain evidence="2">Expedition CK06-06</strain>
    </source>
</reference>
<protein>
    <submittedName>
        <fullName evidence="2">Uncharacterized protein</fullName>
    </submittedName>
</protein>
<keyword evidence="1" id="KW-1133">Transmembrane helix</keyword>
<name>X0ZCN5_9ZZZZ</name>
<feature type="non-terminal residue" evidence="2">
    <location>
        <position position="245"/>
    </location>
</feature>
<comment type="caution">
    <text evidence="2">The sequence shown here is derived from an EMBL/GenBank/DDBJ whole genome shotgun (WGS) entry which is preliminary data.</text>
</comment>
<accession>X0ZCN5</accession>